<keyword evidence="3" id="KW-1185">Reference proteome</keyword>
<accession>W9V100</accession>
<evidence type="ECO:0000313" key="3">
    <source>
        <dbReference type="Proteomes" id="UP000019464"/>
    </source>
</evidence>
<dbReference type="InterPro" id="IPR029055">
    <property type="entry name" value="Ntn_hydrolases_N"/>
</dbReference>
<proteinExistence type="predicted"/>
<dbReference type="Gene3D" id="3.60.20.10">
    <property type="entry name" value="Glutamine Phosphoribosylpyrophosphate, subunit 1, domain 1"/>
    <property type="match status" value="1"/>
</dbReference>
<dbReference type="PROSITE" id="PS51278">
    <property type="entry name" value="GATASE_TYPE_2"/>
    <property type="match status" value="1"/>
</dbReference>
<feature type="domain" description="Glutamine amidotransferase type-2" evidence="1">
    <location>
        <begin position="2"/>
        <end position="66"/>
    </location>
</feature>
<name>W9V100_9GAMM</name>
<keyword evidence="2" id="KW-0032">Aminotransferase</keyword>
<evidence type="ECO:0000313" key="2">
    <source>
        <dbReference type="EMBL" id="EXJ10636.1"/>
    </source>
</evidence>
<dbReference type="GO" id="GO:0004360">
    <property type="term" value="F:glutamine-fructose-6-phosphate transaminase (isomerizing) activity"/>
    <property type="evidence" value="ECO:0007669"/>
    <property type="project" value="UniProtKB-EC"/>
</dbReference>
<dbReference type="PATRIC" id="fig|1229521.3.peg.2496"/>
<dbReference type="EMBL" id="AONB01000012">
    <property type="protein sequence ID" value="EXJ10636.1"/>
    <property type="molecule type" value="Genomic_DNA"/>
</dbReference>
<comment type="caution">
    <text evidence="2">The sequence shown here is derived from an EMBL/GenBank/DDBJ whole genome shotgun (WGS) entry which is preliminary data.</text>
</comment>
<reference evidence="2 3" key="2">
    <citation type="journal article" date="2015" name="Syst. Appl. Microbiol.">
        <title>Nitrincola nitratireducens sp. nov. isolated from a haloalkaline crater lake.</title>
        <authorList>
            <person name="Singh A."/>
            <person name="Vaidya B."/>
            <person name="Tanuku N.R."/>
            <person name="Pinnaka A.K."/>
        </authorList>
    </citation>
    <scope>NUCLEOTIDE SEQUENCE [LARGE SCALE GENOMIC DNA]</scope>
    <source>
        <strain evidence="2 3">AK23</strain>
    </source>
</reference>
<gene>
    <name evidence="2" type="primary">glmS_1</name>
    <name evidence="2" type="ORF">D791_02467</name>
</gene>
<dbReference type="EC" id="2.6.1.16" evidence="2"/>
<dbReference type="SUPFAM" id="SSF56235">
    <property type="entry name" value="N-terminal nucleophile aminohydrolases (Ntn hydrolases)"/>
    <property type="match status" value="1"/>
</dbReference>
<organism evidence="2 3">
    <name type="scientific">Nitrincola nitratireducens</name>
    <dbReference type="NCBI Taxonomy" id="1229521"/>
    <lineage>
        <taxon>Bacteria</taxon>
        <taxon>Pseudomonadati</taxon>
        <taxon>Pseudomonadota</taxon>
        <taxon>Gammaproteobacteria</taxon>
        <taxon>Oceanospirillales</taxon>
        <taxon>Oceanospirillaceae</taxon>
        <taxon>Nitrincola</taxon>
    </lineage>
</organism>
<evidence type="ECO:0000259" key="1">
    <source>
        <dbReference type="PROSITE" id="PS51278"/>
    </source>
</evidence>
<sequence length="66" mass="7203">MCGIVAANASVDSIDFLISGLKQLEYRGYDSAGLAVLGEREPQRFRALGRVAELEALTKHKKLRGL</sequence>
<dbReference type="Proteomes" id="UP000019464">
    <property type="component" value="Unassembled WGS sequence"/>
</dbReference>
<reference evidence="3" key="1">
    <citation type="submission" date="2012-11" db="EMBL/GenBank/DDBJ databases">
        <authorList>
            <person name="Singh A."/>
            <person name="Pinnaka A.K."/>
            <person name="Vaidya B."/>
        </authorList>
    </citation>
    <scope>NUCLEOTIDE SEQUENCE [LARGE SCALE GENOMIC DNA]</scope>
    <source>
        <strain evidence="3">AK23</strain>
    </source>
</reference>
<keyword evidence="2" id="KW-0808">Transferase</keyword>
<dbReference type="AlphaFoldDB" id="W9V100"/>
<protein>
    <submittedName>
        <fullName evidence="2">Glucosamine--fructose-6-phosphate aminotransferase</fullName>
        <ecNumber evidence="2">2.6.1.16</ecNumber>
    </submittedName>
</protein>
<dbReference type="InterPro" id="IPR017932">
    <property type="entry name" value="GATase_2_dom"/>
</dbReference>
<dbReference type="STRING" id="1229521.D791_02467"/>